<feature type="compositionally biased region" description="Basic and acidic residues" evidence="1">
    <location>
        <begin position="30"/>
        <end position="45"/>
    </location>
</feature>
<feature type="compositionally biased region" description="Low complexity" evidence="1">
    <location>
        <begin position="46"/>
        <end position="62"/>
    </location>
</feature>
<dbReference type="EMBL" id="CM022217">
    <property type="protein sequence ID" value="KAF7025319.1"/>
    <property type="molecule type" value="Genomic_DNA"/>
</dbReference>
<sequence length="122" mass="13594">GHGREEGDDEQRQRRRSAGGAAGRGGGVGRGRDSCVQRGHGEHAEQLQVLLLGGQQRGQPQRRVLRRGARRQLQVPLQVQGLPAQGHRRQPRHADPRQVRLRAGLLLVTHYQQLATNFHSFV</sequence>
<dbReference type="Gramene" id="TraesCAD_scaffold_065579_01G000100.1">
    <property type="protein sequence ID" value="TraesCAD_scaffold_065579_01G000100.1"/>
    <property type="gene ID" value="TraesCAD_scaffold_065579_01G000100"/>
</dbReference>
<reference evidence="2" key="1">
    <citation type="journal article" date="2017" name="Gigascience">
        <title>The first near-complete assembly of the hexaploid bread wheat genome, Triticum aestivum.</title>
        <authorList>
            <person name="Zimin A.V."/>
            <person name="Puiu D."/>
            <person name="Hall R."/>
            <person name="Kingan S."/>
            <person name="Clavijo B.J."/>
            <person name="Salzberg S.L."/>
        </authorList>
    </citation>
    <scope>NUCLEOTIDE SEQUENCE</scope>
    <source>
        <tissue evidence="2">Leaf</tissue>
    </source>
</reference>
<feature type="compositionally biased region" description="Low complexity" evidence="1">
    <location>
        <begin position="71"/>
        <end position="85"/>
    </location>
</feature>
<name>A0A9R1FB14_WHEAT</name>
<dbReference type="Gramene" id="TraesROB_scaffold_059520_01G000300.1">
    <property type="protein sequence ID" value="TraesROB_scaffold_059520_01G000300.1"/>
    <property type="gene ID" value="TraesROB_scaffold_059520_01G000300"/>
</dbReference>
<gene>
    <name evidence="2" type="ORF">CFC21_037519</name>
</gene>
<feature type="non-terminal residue" evidence="2">
    <location>
        <position position="122"/>
    </location>
</feature>
<organism evidence="2">
    <name type="scientific">Triticum aestivum</name>
    <name type="common">Wheat</name>
    <dbReference type="NCBI Taxonomy" id="4565"/>
    <lineage>
        <taxon>Eukaryota</taxon>
        <taxon>Viridiplantae</taxon>
        <taxon>Streptophyta</taxon>
        <taxon>Embryophyta</taxon>
        <taxon>Tracheophyta</taxon>
        <taxon>Spermatophyta</taxon>
        <taxon>Magnoliopsida</taxon>
        <taxon>Liliopsida</taxon>
        <taxon>Poales</taxon>
        <taxon>Poaceae</taxon>
        <taxon>BOP clade</taxon>
        <taxon>Pooideae</taxon>
        <taxon>Triticodae</taxon>
        <taxon>Triticeae</taxon>
        <taxon>Triticinae</taxon>
        <taxon>Triticum</taxon>
    </lineage>
</organism>
<dbReference type="Gramene" id="TraesWEE_scaffold_081086_01G000300.1">
    <property type="protein sequence ID" value="TraesWEE_scaffold_081086_01G000300.1"/>
    <property type="gene ID" value="TraesWEE_scaffold_081086_01G000300"/>
</dbReference>
<comment type="caution">
    <text evidence="2">The sequence shown here is derived from an EMBL/GenBank/DDBJ whole genome shotgun (WGS) entry which is preliminary data.</text>
</comment>
<proteinExistence type="predicted"/>
<protein>
    <submittedName>
        <fullName evidence="2">Uncharacterized protein</fullName>
    </submittedName>
</protein>
<feature type="non-terminal residue" evidence="2">
    <location>
        <position position="1"/>
    </location>
</feature>
<feature type="region of interest" description="Disordered" evidence="1">
    <location>
        <begin position="1"/>
        <end position="97"/>
    </location>
</feature>
<evidence type="ECO:0000256" key="1">
    <source>
        <dbReference type="SAM" id="MobiDB-lite"/>
    </source>
</evidence>
<feature type="compositionally biased region" description="Gly residues" evidence="1">
    <location>
        <begin position="20"/>
        <end position="29"/>
    </location>
</feature>
<reference evidence="2" key="2">
    <citation type="submission" date="2020-03" db="EMBL/GenBank/DDBJ databases">
        <title>The second near-complete assembly of the hexaploid bread wheat (Triticum aestivum) genome.</title>
        <authorList>
            <person name="Zimin A.V."/>
            <person name="Puiu D."/>
            <person name="Shumante A."/>
            <person name="Alonge M."/>
            <person name="Salzberg S.L."/>
        </authorList>
    </citation>
    <scope>NUCLEOTIDE SEQUENCE</scope>
    <source>
        <tissue evidence="2">Leaf</tissue>
    </source>
</reference>
<dbReference type="Gramene" id="TraesCLE_scaffold_070086_01G000100.1">
    <property type="protein sequence ID" value="TraesCLE_scaffold_070086_01G000100.1"/>
    <property type="gene ID" value="TraesCLE_scaffold_070086_01G000100"/>
</dbReference>
<dbReference type="Proteomes" id="UP000815260">
    <property type="component" value="Chromosome 3A"/>
</dbReference>
<evidence type="ECO:0000313" key="2">
    <source>
        <dbReference type="EMBL" id="KAF7025319.1"/>
    </source>
</evidence>
<dbReference type="AlphaFoldDB" id="A0A9R1FB14"/>
<accession>A0A9R1FB14</accession>